<evidence type="ECO:0000256" key="1">
    <source>
        <dbReference type="ARBA" id="ARBA00004370"/>
    </source>
</evidence>
<keyword evidence="3" id="KW-0547">Nucleotide-binding</keyword>
<evidence type="ECO:0000313" key="9">
    <source>
        <dbReference type="Proteomes" id="UP000193380"/>
    </source>
</evidence>
<dbReference type="GO" id="GO:0004383">
    <property type="term" value="F:guanylate cyclase activity"/>
    <property type="evidence" value="ECO:0007669"/>
    <property type="project" value="TreeGrafter"/>
</dbReference>
<protein>
    <recommendedName>
        <fullName evidence="7">Guanylate cyclase domain-containing protein</fullName>
    </recommendedName>
</protein>
<reference evidence="8" key="2">
    <citation type="submission" date="2014-03" db="EMBL/GenBank/DDBJ databases">
        <authorList>
            <person name="Genoscope - CEA"/>
        </authorList>
    </citation>
    <scope>NUCLEOTIDE SEQUENCE</scope>
</reference>
<sequence length="80" mass="8970">MEQYATNLEEVVSERTAQLLEEKRRAEGLLTQMLPRSVAVQLIAGKTVRAETYDSVTIYFSDIEGFTAMSASLTPMQVVR</sequence>
<dbReference type="GO" id="GO:0007168">
    <property type="term" value="P:receptor guanylyl cyclase signaling pathway"/>
    <property type="evidence" value="ECO:0007669"/>
    <property type="project" value="TreeGrafter"/>
</dbReference>
<keyword evidence="4" id="KW-1133">Transmembrane helix</keyword>
<comment type="subcellular location">
    <subcellularLocation>
        <location evidence="1">Membrane</location>
    </subcellularLocation>
</comment>
<keyword evidence="6" id="KW-0456">Lyase</keyword>
<dbReference type="GO" id="GO:0000166">
    <property type="term" value="F:nucleotide binding"/>
    <property type="evidence" value="ECO:0007669"/>
    <property type="project" value="UniProtKB-KW"/>
</dbReference>
<evidence type="ECO:0000313" key="8">
    <source>
        <dbReference type="EMBL" id="CDQ96430.1"/>
    </source>
</evidence>
<dbReference type="InterPro" id="IPR050401">
    <property type="entry name" value="Cyclic_nucleotide_synthase"/>
</dbReference>
<feature type="domain" description="Guanylate cyclase" evidence="7">
    <location>
        <begin position="57"/>
        <end position="80"/>
    </location>
</feature>
<dbReference type="Proteomes" id="UP000193380">
    <property type="component" value="Unassembled WGS sequence"/>
</dbReference>
<gene>
    <name evidence="8" type="ORF">GSONMT00053070001</name>
</gene>
<dbReference type="PANTHER" id="PTHR11920">
    <property type="entry name" value="GUANYLYL CYCLASE"/>
    <property type="match status" value="1"/>
</dbReference>
<dbReference type="Gene3D" id="3.30.70.1230">
    <property type="entry name" value="Nucleotide cyclase"/>
    <property type="match status" value="1"/>
</dbReference>
<organism evidence="8 9">
    <name type="scientific">Oncorhynchus mykiss</name>
    <name type="common">Rainbow trout</name>
    <name type="synonym">Salmo gairdneri</name>
    <dbReference type="NCBI Taxonomy" id="8022"/>
    <lineage>
        <taxon>Eukaryota</taxon>
        <taxon>Metazoa</taxon>
        <taxon>Chordata</taxon>
        <taxon>Craniata</taxon>
        <taxon>Vertebrata</taxon>
        <taxon>Euteleostomi</taxon>
        <taxon>Actinopterygii</taxon>
        <taxon>Neopterygii</taxon>
        <taxon>Teleostei</taxon>
        <taxon>Protacanthopterygii</taxon>
        <taxon>Salmoniformes</taxon>
        <taxon>Salmonidae</taxon>
        <taxon>Salmoninae</taxon>
        <taxon>Oncorhynchus</taxon>
    </lineage>
</organism>
<dbReference type="GO" id="GO:0017046">
    <property type="term" value="F:peptide hormone binding"/>
    <property type="evidence" value="ECO:0007669"/>
    <property type="project" value="TreeGrafter"/>
</dbReference>
<dbReference type="InterPro" id="IPR001054">
    <property type="entry name" value="A/G_cyclase"/>
</dbReference>
<dbReference type="Gene3D" id="6.10.250.780">
    <property type="match status" value="1"/>
</dbReference>
<evidence type="ECO:0000256" key="2">
    <source>
        <dbReference type="ARBA" id="ARBA00022692"/>
    </source>
</evidence>
<evidence type="ECO:0000259" key="7">
    <source>
        <dbReference type="PROSITE" id="PS50125"/>
    </source>
</evidence>
<dbReference type="GO" id="GO:0005886">
    <property type="term" value="C:plasma membrane"/>
    <property type="evidence" value="ECO:0007669"/>
    <property type="project" value="TreeGrafter"/>
</dbReference>
<proteinExistence type="predicted"/>
<dbReference type="Pfam" id="PF00211">
    <property type="entry name" value="Guanylate_cyc"/>
    <property type="match status" value="1"/>
</dbReference>
<accession>A0A060Z551</accession>
<reference evidence="8" key="1">
    <citation type="journal article" date="2014" name="Nat. Commun.">
        <title>The rainbow trout genome provides novel insights into evolution after whole-genome duplication in vertebrates.</title>
        <authorList>
            <person name="Berthelot C."/>
            <person name="Brunet F."/>
            <person name="Chalopin D."/>
            <person name="Juanchich A."/>
            <person name="Bernard M."/>
            <person name="Noel B."/>
            <person name="Bento P."/>
            <person name="Da Silva C."/>
            <person name="Labadie K."/>
            <person name="Alberti A."/>
            <person name="Aury J.M."/>
            <person name="Louis A."/>
            <person name="Dehais P."/>
            <person name="Bardou P."/>
            <person name="Montfort J."/>
            <person name="Klopp C."/>
            <person name="Cabau C."/>
            <person name="Gaspin C."/>
            <person name="Thorgaard G.H."/>
            <person name="Boussaha M."/>
            <person name="Quillet E."/>
            <person name="Guyomard R."/>
            <person name="Galiana D."/>
            <person name="Bobe J."/>
            <person name="Volff J.N."/>
            <person name="Genet C."/>
            <person name="Wincker P."/>
            <person name="Jaillon O."/>
            <person name="Roest Crollius H."/>
            <person name="Guiguen Y."/>
        </authorList>
    </citation>
    <scope>NUCLEOTIDE SEQUENCE [LARGE SCALE GENOMIC DNA]</scope>
</reference>
<evidence type="ECO:0000256" key="6">
    <source>
        <dbReference type="ARBA" id="ARBA00023239"/>
    </source>
</evidence>
<evidence type="ECO:0000256" key="3">
    <source>
        <dbReference type="ARBA" id="ARBA00022741"/>
    </source>
</evidence>
<evidence type="ECO:0000256" key="4">
    <source>
        <dbReference type="ARBA" id="ARBA00022989"/>
    </source>
</evidence>
<keyword evidence="5" id="KW-0472">Membrane</keyword>
<dbReference type="PaxDb" id="8022-A0A060Z551"/>
<dbReference type="STRING" id="8022.A0A060Z551"/>
<dbReference type="PANTHER" id="PTHR11920:SF464">
    <property type="entry name" value="GUANYLATE CYCLASE"/>
    <property type="match status" value="1"/>
</dbReference>
<dbReference type="GO" id="GO:0016941">
    <property type="term" value="F:natriuretic peptide receptor activity"/>
    <property type="evidence" value="ECO:0007669"/>
    <property type="project" value="TreeGrafter"/>
</dbReference>
<dbReference type="InterPro" id="IPR029787">
    <property type="entry name" value="Nucleotide_cyclase"/>
</dbReference>
<dbReference type="SUPFAM" id="SSF55073">
    <property type="entry name" value="Nucleotide cyclase"/>
    <property type="match status" value="1"/>
</dbReference>
<keyword evidence="2" id="KW-0812">Transmembrane</keyword>
<dbReference type="PROSITE" id="PS50125">
    <property type="entry name" value="GUANYLATE_CYCLASE_2"/>
    <property type="match status" value="1"/>
</dbReference>
<dbReference type="EMBL" id="FR925697">
    <property type="protein sequence ID" value="CDQ96430.1"/>
    <property type="molecule type" value="Genomic_DNA"/>
</dbReference>
<evidence type="ECO:0000256" key="5">
    <source>
        <dbReference type="ARBA" id="ARBA00023136"/>
    </source>
</evidence>
<dbReference type="AlphaFoldDB" id="A0A060Z551"/>
<dbReference type="GO" id="GO:0004016">
    <property type="term" value="F:adenylate cyclase activity"/>
    <property type="evidence" value="ECO:0007669"/>
    <property type="project" value="TreeGrafter"/>
</dbReference>
<name>A0A060Z551_ONCMY</name>
<dbReference type="GO" id="GO:0035556">
    <property type="term" value="P:intracellular signal transduction"/>
    <property type="evidence" value="ECO:0007669"/>
    <property type="project" value="InterPro"/>
</dbReference>